<dbReference type="KEGG" id="ssm:Spirs_3808"/>
<dbReference type="HOGENOM" id="CLU_000445_89_6_12"/>
<keyword evidence="7" id="KW-0547">Nucleotide-binding</keyword>
<feature type="transmembrane region" description="Helical" evidence="10">
    <location>
        <begin position="150"/>
        <end position="170"/>
    </location>
</feature>
<dbReference type="STRING" id="573413.Spirs_3808"/>
<dbReference type="GO" id="GO:0005524">
    <property type="term" value="F:ATP binding"/>
    <property type="evidence" value="ECO:0007669"/>
    <property type="project" value="UniProtKB-KW"/>
</dbReference>
<dbReference type="Proteomes" id="UP000002318">
    <property type="component" value="Chromosome"/>
</dbReference>
<dbReference type="EMBL" id="CP002116">
    <property type="protein sequence ID" value="ADK82894.1"/>
    <property type="molecule type" value="Genomic_DNA"/>
</dbReference>
<dbReference type="InterPro" id="IPR050980">
    <property type="entry name" value="2C_sensor_his_kinase"/>
</dbReference>
<dbReference type="GO" id="GO:0000155">
    <property type="term" value="F:phosphorelay sensor kinase activity"/>
    <property type="evidence" value="ECO:0007669"/>
    <property type="project" value="InterPro"/>
</dbReference>
<feature type="domain" description="Histidine kinase" evidence="11">
    <location>
        <begin position="232"/>
        <end position="447"/>
    </location>
</feature>
<dbReference type="InterPro" id="IPR036097">
    <property type="entry name" value="HisK_dim/P_sf"/>
</dbReference>
<evidence type="ECO:0000259" key="11">
    <source>
        <dbReference type="PROSITE" id="PS50109"/>
    </source>
</evidence>
<feature type="transmembrane region" description="Helical" evidence="10">
    <location>
        <begin position="7"/>
        <end position="28"/>
    </location>
</feature>
<name>E1R839_SEDSS</name>
<dbReference type="EC" id="2.7.13.3" evidence="3"/>
<keyword evidence="6" id="KW-0808">Transferase</keyword>
<accession>E1R839</accession>
<dbReference type="CDD" id="cd00075">
    <property type="entry name" value="HATPase"/>
    <property type="match status" value="1"/>
</dbReference>
<evidence type="ECO:0000313" key="13">
    <source>
        <dbReference type="EMBL" id="ADK82894.1"/>
    </source>
</evidence>
<proteinExistence type="predicted"/>
<keyword evidence="8 13" id="KW-0418">Kinase</keyword>
<evidence type="ECO:0000256" key="1">
    <source>
        <dbReference type="ARBA" id="ARBA00000085"/>
    </source>
</evidence>
<evidence type="ECO:0000256" key="2">
    <source>
        <dbReference type="ARBA" id="ARBA00004651"/>
    </source>
</evidence>
<keyword evidence="5" id="KW-0597">Phosphoprotein</keyword>
<dbReference type="InterPro" id="IPR036890">
    <property type="entry name" value="HATPase_C_sf"/>
</dbReference>
<keyword evidence="10" id="KW-0812">Transmembrane</keyword>
<dbReference type="CDD" id="cd00082">
    <property type="entry name" value="HisKA"/>
    <property type="match status" value="1"/>
</dbReference>
<dbReference type="CDD" id="cd06225">
    <property type="entry name" value="HAMP"/>
    <property type="match status" value="1"/>
</dbReference>
<keyword evidence="4" id="KW-1003">Cell membrane</keyword>
<evidence type="ECO:0000256" key="8">
    <source>
        <dbReference type="ARBA" id="ARBA00022777"/>
    </source>
</evidence>
<dbReference type="PANTHER" id="PTHR44936">
    <property type="entry name" value="SENSOR PROTEIN CREC"/>
    <property type="match status" value="1"/>
</dbReference>
<evidence type="ECO:0000259" key="12">
    <source>
        <dbReference type="PROSITE" id="PS50885"/>
    </source>
</evidence>
<dbReference type="Pfam" id="PF02518">
    <property type="entry name" value="HATPase_c"/>
    <property type="match status" value="1"/>
</dbReference>
<dbReference type="eggNOG" id="COG2205">
    <property type="taxonomic scope" value="Bacteria"/>
</dbReference>
<protein>
    <recommendedName>
        <fullName evidence="3">histidine kinase</fullName>
        <ecNumber evidence="3">2.7.13.3</ecNumber>
    </recommendedName>
</protein>
<evidence type="ECO:0000256" key="4">
    <source>
        <dbReference type="ARBA" id="ARBA00022475"/>
    </source>
</evidence>
<organism evidence="13 14">
    <name type="scientific">Sediminispirochaeta smaragdinae (strain DSM 11293 / JCM 15392 / SEBR 4228)</name>
    <name type="common">Spirochaeta smaragdinae</name>
    <dbReference type="NCBI Taxonomy" id="573413"/>
    <lineage>
        <taxon>Bacteria</taxon>
        <taxon>Pseudomonadati</taxon>
        <taxon>Spirochaetota</taxon>
        <taxon>Spirochaetia</taxon>
        <taxon>Spirochaetales</taxon>
        <taxon>Spirochaetaceae</taxon>
        <taxon>Sediminispirochaeta</taxon>
    </lineage>
</organism>
<evidence type="ECO:0000256" key="7">
    <source>
        <dbReference type="ARBA" id="ARBA00022741"/>
    </source>
</evidence>
<dbReference type="PROSITE" id="PS50109">
    <property type="entry name" value="HIS_KIN"/>
    <property type="match status" value="1"/>
</dbReference>
<comment type="subcellular location">
    <subcellularLocation>
        <location evidence="2">Cell membrane</location>
        <topology evidence="2">Multi-pass membrane protein</topology>
    </subcellularLocation>
</comment>
<dbReference type="InterPro" id="IPR005467">
    <property type="entry name" value="His_kinase_dom"/>
</dbReference>
<evidence type="ECO:0000313" key="14">
    <source>
        <dbReference type="Proteomes" id="UP000002318"/>
    </source>
</evidence>
<dbReference type="InterPro" id="IPR003660">
    <property type="entry name" value="HAMP_dom"/>
</dbReference>
<comment type="catalytic activity">
    <reaction evidence="1">
        <text>ATP + protein L-histidine = ADP + protein N-phospho-L-histidine.</text>
        <dbReference type="EC" id="2.7.13.3"/>
    </reaction>
</comment>
<dbReference type="SUPFAM" id="SSF55874">
    <property type="entry name" value="ATPase domain of HSP90 chaperone/DNA topoisomerase II/histidine kinase"/>
    <property type="match status" value="1"/>
</dbReference>
<reference evidence="13 14" key="1">
    <citation type="journal article" date="2010" name="Stand. Genomic Sci.">
        <title>Complete genome sequence of Spirochaeta smaragdinae type strain (SEBR 4228).</title>
        <authorList>
            <person name="Mavromatis K."/>
            <person name="Yasawong M."/>
            <person name="Chertkov O."/>
            <person name="Lapidus A."/>
            <person name="Lucas S."/>
            <person name="Nolan M."/>
            <person name="Del Rio T.G."/>
            <person name="Tice H."/>
            <person name="Cheng J.F."/>
            <person name="Pitluck S."/>
            <person name="Liolios K."/>
            <person name="Ivanova N."/>
            <person name="Tapia R."/>
            <person name="Han C."/>
            <person name="Bruce D."/>
            <person name="Goodwin L."/>
            <person name="Pati A."/>
            <person name="Chen A."/>
            <person name="Palaniappan K."/>
            <person name="Land M."/>
            <person name="Hauser L."/>
            <person name="Chang Y.J."/>
            <person name="Jeffries C.D."/>
            <person name="Detter J.C."/>
            <person name="Rohde M."/>
            <person name="Brambilla E."/>
            <person name="Spring S."/>
            <person name="Goker M."/>
            <person name="Sikorski J."/>
            <person name="Woyke T."/>
            <person name="Bristow J."/>
            <person name="Eisen J.A."/>
            <person name="Markowitz V."/>
            <person name="Hugenholtz P."/>
            <person name="Klenk H.P."/>
            <person name="Kyrpides N.C."/>
        </authorList>
    </citation>
    <scope>NUCLEOTIDE SEQUENCE [LARGE SCALE GENOMIC DNA]</scope>
    <source>
        <strain evidence="14">DSM 11293 / JCM 15392 / SEBR 4228</strain>
    </source>
</reference>
<keyword evidence="9" id="KW-0067">ATP-binding</keyword>
<dbReference type="SUPFAM" id="SSF158472">
    <property type="entry name" value="HAMP domain-like"/>
    <property type="match status" value="1"/>
</dbReference>
<keyword evidence="10" id="KW-0472">Membrane</keyword>
<dbReference type="SMART" id="SM00387">
    <property type="entry name" value="HATPase_c"/>
    <property type="match status" value="1"/>
</dbReference>
<dbReference type="SMART" id="SM00388">
    <property type="entry name" value="HisKA"/>
    <property type="match status" value="1"/>
</dbReference>
<dbReference type="Pfam" id="PF00512">
    <property type="entry name" value="HisKA"/>
    <property type="match status" value="1"/>
</dbReference>
<dbReference type="OrthoDB" id="9806130at2"/>
<evidence type="ECO:0000256" key="5">
    <source>
        <dbReference type="ARBA" id="ARBA00022553"/>
    </source>
</evidence>
<dbReference type="Gene3D" id="3.30.565.10">
    <property type="entry name" value="Histidine kinase-like ATPase, C-terminal domain"/>
    <property type="match status" value="1"/>
</dbReference>
<dbReference type="InterPro" id="IPR004358">
    <property type="entry name" value="Sig_transdc_His_kin-like_C"/>
</dbReference>
<gene>
    <name evidence="13" type="ordered locus">Spirs_3808</name>
</gene>
<feature type="domain" description="HAMP" evidence="12">
    <location>
        <begin position="172"/>
        <end position="224"/>
    </location>
</feature>
<evidence type="ECO:0000256" key="6">
    <source>
        <dbReference type="ARBA" id="ARBA00022679"/>
    </source>
</evidence>
<dbReference type="RefSeq" id="WP_013256353.1">
    <property type="nucleotide sequence ID" value="NC_014364.1"/>
</dbReference>
<dbReference type="AlphaFoldDB" id="E1R839"/>
<dbReference type="SMART" id="SM00304">
    <property type="entry name" value="HAMP"/>
    <property type="match status" value="1"/>
</dbReference>
<evidence type="ECO:0000256" key="3">
    <source>
        <dbReference type="ARBA" id="ARBA00012438"/>
    </source>
</evidence>
<dbReference type="GO" id="GO:0005886">
    <property type="term" value="C:plasma membrane"/>
    <property type="evidence" value="ECO:0007669"/>
    <property type="project" value="UniProtKB-SubCell"/>
</dbReference>
<keyword evidence="14" id="KW-1185">Reference proteome</keyword>
<dbReference type="InterPro" id="IPR003594">
    <property type="entry name" value="HATPase_dom"/>
</dbReference>
<sequence length="447" mass="50792">MTIKTQYRIMLSSTVLITILITLMFILMKGYSEKQFENRSEETLREYQKAMSEGRLDQFKVDETFMEDIGVNSVVINDEGKIIFSTIPSLVQDDDFFTSIKSFLSKDSPGFRYSIGMISRYMRDFDDDFLFFIREREKQDILSFLGSAKYYILSAFFVLLLLIVIIYSSIIRSIVMSIVKLDNETRNISPFRLDKKITVTGSEEIQSLAHSFNLMRSSIRTANIRRSQFIMGLSHDFKTPLALIKGYAEVMKSGQQGINTGEKNYIEIITSKVDQLEGMMDDLLDFISIDTDARNFSFSKVNLLKWLSYFISRSKSDAQLLGKTITGDIHIEEKKVLSMNDKLVERALDNIVHNALRYTGKNGVVTIIAYEASKDICIAIADNGPGISEEDIPFIFDSFYRGSPSRRTQGMGLGLAVVKSIIDLHGWSISIDSKVGHGTTFQIMIPH</sequence>
<dbReference type="PROSITE" id="PS50885">
    <property type="entry name" value="HAMP"/>
    <property type="match status" value="1"/>
</dbReference>
<dbReference type="PRINTS" id="PR00344">
    <property type="entry name" value="BCTRLSENSOR"/>
</dbReference>
<evidence type="ECO:0000256" key="9">
    <source>
        <dbReference type="ARBA" id="ARBA00022840"/>
    </source>
</evidence>
<dbReference type="InterPro" id="IPR003661">
    <property type="entry name" value="HisK_dim/P_dom"/>
</dbReference>
<keyword evidence="10" id="KW-1133">Transmembrane helix</keyword>
<dbReference type="Gene3D" id="1.10.287.130">
    <property type="match status" value="1"/>
</dbReference>
<dbReference type="Gene3D" id="6.10.340.10">
    <property type="match status" value="1"/>
</dbReference>
<dbReference type="FunFam" id="3.30.565.10:FF:000006">
    <property type="entry name" value="Sensor histidine kinase WalK"/>
    <property type="match status" value="1"/>
</dbReference>
<evidence type="ECO:0000256" key="10">
    <source>
        <dbReference type="SAM" id="Phobius"/>
    </source>
</evidence>
<dbReference type="SUPFAM" id="SSF47384">
    <property type="entry name" value="Homodimeric domain of signal transducing histidine kinase"/>
    <property type="match status" value="1"/>
</dbReference>
<dbReference type="PANTHER" id="PTHR44936:SF10">
    <property type="entry name" value="SENSOR PROTEIN RSTB"/>
    <property type="match status" value="1"/>
</dbReference>